<dbReference type="OrthoDB" id="9831505at2"/>
<sequence length="115" mass="12552">MKKLILWAIVPIVIVACGLAYWLGPDMFATQTLTIANESERAVTVTIYDHTWMVTPGETVADRFEAKGDAHFEIVDAGTGETLATPGYLTSGMAQCHVITIRETVDYLSGLDENC</sequence>
<accession>A0A059G6L6</accession>
<dbReference type="Proteomes" id="UP000024942">
    <property type="component" value="Unassembled WGS sequence"/>
</dbReference>
<dbReference type="PROSITE" id="PS51257">
    <property type="entry name" value="PROKAR_LIPOPROTEIN"/>
    <property type="match status" value="1"/>
</dbReference>
<dbReference type="AlphaFoldDB" id="A0A059G6L6"/>
<proteinExistence type="predicted"/>
<dbReference type="PATRIC" id="fig|1280953.3.peg.2148"/>
<keyword evidence="2" id="KW-1185">Reference proteome</keyword>
<dbReference type="EMBL" id="ARYL01000014">
    <property type="protein sequence ID" value="KDA02446.1"/>
    <property type="molecule type" value="Genomic_DNA"/>
</dbReference>
<gene>
    <name evidence="1" type="ORF">HOC_10639</name>
</gene>
<organism evidence="1 2">
    <name type="scientific">Hyphomonas oceanitis SCH89</name>
    <dbReference type="NCBI Taxonomy" id="1280953"/>
    <lineage>
        <taxon>Bacteria</taxon>
        <taxon>Pseudomonadati</taxon>
        <taxon>Pseudomonadota</taxon>
        <taxon>Alphaproteobacteria</taxon>
        <taxon>Hyphomonadales</taxon>
        <taxon>Hyphomonadaceae</taxon>
        <taxon>Hyphomonas</taxon>
    </lineage>
</organism>
<dbReference type="RefSeq" id="WP_035538311.1">
    <property type="nucleotide sequence ID" value="NZ_ARYL01000014.1"/>
</dbReference>
<evidence type="ECO:0008006" key="3">
    <source>
        <dbReference type="Google" id="ProtNLM"/>
    </source>
</evidence>
<evidence type="ECO:0000313" key="1">
    <source>
        <dbReference type="EMBL" id="KDA02446.1"/>
    </source>
</evidence>
<protein>
    <recommendedName>
        <fullName evidence="3">Lipoprotein</fullName>
    </recommendedName>
</protein>
<comment type="caution">
    <text evidence="1">The sequence shown here is derived from an EMBL/GenBank/DDBJ whole genome shotgun (WGS) entry which is preliminary data.</text>
</comment>
<evidence type="ECO:0000313" key="2">
    <source>
        <dbReference type="Proteomes" id="UP000024942"/>
    </source>
</evidence>
<name>A0A059G6L6_9PROT</name>
<reference evidence="1 2" key="1">
    <citation type="journal article" date="2014" name="Antonie Van Leeuwenhoek">
        <title>Hyphomonas beringensis sp. nov. and Hyphomonas chukchiensis sp. nov., isolated from surface seawater of the Bering Sea and Chukchi Sea.</title>
        <authorList>
            <person name="Li C."/>
            <person name="Lai Q."/>
            <person name="Li G."/>
            <person name="Dong C."/>
            <person name="Wang J."/>
            <person name="Liao Y."/>
            <person name="Shao Z."/>
        </authorList>
    </citation>
    <scope>NUCLEOTIDE SEQUENCE [LARGE SCALE GENOMIC DNA]</scope>
    <source>
        <strain evidence="1 2">SCH89</strain>
    </source>
</reference>